<dbReference type="PROSITE" id="PS50975">
    <property type="entry name" value="ATP_GRASP"/>
    <property type="match status" value="1"/>
</dbReference>
<evidence type="ECO:0000256" key="6">
    <source>
        <dbReference type="ARBA" id="ARBA00022723"/>
    </source>
</evidence>
<keyword evidence="7 13" id="KW-0547">Nucleotide-binding</keyword>
<dbReference type="HAMAP" id="MF_00782">
    <property type="entry name" value="Glut_biosynth"/>
    <property type="match status" value="1"/>
</dbReference>
<gene>
    <name evidence="13" type="primary">gshAB</name>
    <name evidence="13" type="synonym">gshF</name>
    <name evidence="14" type="ORF">AWM75_07170</name>
</gene>
<dbReference type="GO" id="GO:0004363">
    <property type="term" value="F:glutathione synthase activity"/>
    <property type="evidence" value="ECO:0007669"/>
    <property type="project" value="UniProtKB-UniRule"/>
</dbReference>
<dbReference type="EC" id="6.3.2.2" evidence="13"/>
<dbReference type="Pfam" id="PF18419">
    <property type="entry name" value="ATP-grasp_6"/>
    <property type="match status" value="1"/>
</dbReference>
<dbReference type="InterPro" id="IPR007370">
    <property type="entry name" value="Glu_cys_ligase"/>
</dbReference>
<dbReference type="NCBIfam" id="TIGR01435">
    <property type="entry name" value="glu_cys_lig_rel"/>
    <property type="match status" value="1"/>
</dbReference>
<evidence type="ECO:0000256" key="3">
    <source>
        <dbReference type="ARBA" id="ARBA00005006"/>
    </source>
</evidence>
<dbReference type="InterPro" id="IPR014746">
    <property type="entry name" value="Gln_synth/guanido_kin_cat_dom"/>
</dbReference>
<evidence type="ECO:0000256" key="7">
    <source>
        <dbReference type="ARBA" id="ARBA00022741"/>
    </source>
</evidence>
<comment type="subunit">
    <text evidence="13">Monomer.</text>
</comment>
<dbReference type="RefSeq" id="WP_067980129.1">
    <property type="nucleotide sequence ID" value="NZ_CP014163.1"/>
</dbReference>
<keyword evidence="11 13" id="KW-0511">Multifunctional enzyme</keyword>
<protein>
    <recommendedName>
        <fullName evidence="13">Glutathione biosynthesis bifunctional protein GshAB</fullName>
    </recommendedName>
    <alternativeName>
        <fullName evidence="13">Gamma-GCS-GS</fullName>
        <shortName evidence="13">GCS-GS</shortName>
    </alternativeName>
    <domain>
        <recommendedName>
            <fullName evidence="13">Glutamate--cysteine ligase</fullName>
            <ecNumber evidence="13">6.3.2.2</ecNumber>
        </recommendedName>
        <alternativeName>
            <fullName evidence="13">Gamma-ECS</fullName>
            <shortName evidence="13">GCS</shortName>
        </alternativeName>
        <alternativeName>
            <fullName evidence="13">Gamma-glutamylcysteine synthetase</fullName>
        </alternativeName>
    </domain>
    <domain>
        <recommendedName>
            <fullName evidence="13">Glutathione synthetase</fullName>
            <ecNumber evidence="13">6.3.2.3</ecNumber>
        </recommendedName>
        <alternativeName>
            <fullName evidence="13">GSH synthetase</fullName>
            <shortName evidence="13">GS</shortName>
            <shortName evidence="13">GSH-S</shortName>
            <shortName evidence="13">GSHase</shortName>
        </alternativeName>
        <alternativeName>
            <fullName evidence="13">Glutathione synthase</fullName>
        </alternativeName>
    </domain>
</protein>
<dbReference type="GO" id="GO:0046872">
    <property type="term" value="F:metal ion binding"/>
    <property type="evidence" value="ECO:0007669"/>
    <property type="project" value="UniProtKB-KW"/>
</dbReference>
<dbReference type="SUPFAM" id="SSF55931">
    <property type="entry name" value="Glutamine synthetase/guanido kinase"/>
    <property type="match status" value="1"/>
</dbReference>
<sequence>MNQLQKFITDAKMSQLFQQYSIGVEKEGHRINPDGSLAQTPHPPRVDGSSQNVYIQRDFAESQLELVTPPITNNHQVVMDWLRAIHEVTNRALDNDEMIWPYSMPPVLPADDQIRVAALDDPEAVDYREYLVGAYGKKLQMISGIHFNFELNDDFIHAYYQAQDPDQARDYKSFKSEFYLALARKFLRYQWVVIYLFGASPYAHDSFYQQASDRFDRPARSLRNSHLGYINKADVDFNYDNLIDYAETLAANVADGRLYAEKEFYSNVRLRGANQAQDLLEKGIRYLEFRNMDIQGDQAYGLSESDIAFMAYFILYLVWLDEDPDMDAVKLGIDLKTQVAEEDPRQETALKEEGLAIAQGMRQMLAAIAAPDQIKDQLERVLARFEDHQLTPAAQIVAKYPDVEAWLQSGLDLAKVAHQDALARPYELGGFADMELSTQIILADAIQYGIRFEIMDRDDQLVRFKLADHIEYVKNGNITSKDSYVTHYLLENKEVTKQILAEAGFPVPHSDAYQSLEAAKAAIALYEDRPIVVKPKSTNMGIGISVFKQGARADQLLPALEEAFKEDTSVMLEDYLPGTEYRFFVLDGKCLAVLLRIPANVVGDGQSSVRQLVAEKNQSPLRGHDHRTPLEFIQLGNLEAITLNQQGYDFDSVIPAGDRVYLRDNSNISTGGDSVDVTDRIHPTYKQIAEEMARALDVQITGLDIMIDDLEQPANSQPDQVNYGLIEANFNPMMMMHVYPAQGPGVRVTTAVLAYLFPEKEFPDSALK</sequence>
<keyword evidence="15" id="KW-1185">Reference proteome</keyword>
<evidence type="ECO:0000313" key="14">
    <source>
        <dbReference type="EMBL" id="AMB99755.1"/>
    </source>
</evidence>
<dbReference type="PANTHER" id="PTHR38761">
    <property type="entry name" value="GLUTAMATE--CYSTEINE LIGASE"/>
    <property type="match status" value="1"/>
</dbReference>
<dbReference type="NCBIfam" id="NF002688">
    <property type="entry name" value="PRK02471.1"/>
    <property type="match status" value="1"/>
</dbReference>
<keyword evidence="6" id="KW-0479">Metal-binding</keyword>
<evidence type="ECO:0000256" key="4">
    <source>
        <dbReference type="ARBA" id="ARBA00022598"/>
    </source>
</evidence>
<dbReference type="Gene3D" id="3.30.470.20">
    <property type="entry name" value="ATP-grasp fold, B domain"/>
    <property type="match status" value="2"/>
</dbReference>
<dbReference type="STRING" id="128944.AWM75_07170"/>
<evidence type="ECO:0000256" key="13">
    <source>
        <dbReference type="HAMAP-Rule" id="MF_00782"/>
    </source>
</evidence>
<dbReference type="OrthoDB" id="9803907at2"/>
<evidence type="ECO:0000256" key="2">
    <source>
        <dbReference type="ARBA" id="ARBA00001946"/>
    </source>
</evidence>
<dbReference type="InterPro" id="IPR006334">
    <property type="entry name" value="Glut_cys_ligase"/>
</dbReference>
<feature type="region of interest" description="Glutamate--cysteine ligase" evidence="13">
    <location>
        <begin position="1"/>
        <end position="340"/>
    </location>
</feature>
<dbReference type="Gene3D" id="3.30.590.20">
    <property type="match status" value="1"/>
</dbReference>
<keyword evidence="4 13" id="KW-0436">Ligase</keyword>
<comment type="catalytic activity">
    <reaction evidence="13">
        <text>gamma-L-glutamyl-L-cysteine + glycine + ATP = glutathione + ADP + phosphate + H(+)</text>
        <dbReference type="Rhea" id="RHEA:13557"/>
        <dbReference type="ChEBI" id="CHEBI:15378"/>
        <dbReference type="ChEBI" id="CHEBI:30616"/>
        <dbReference type="ChEBI" id="CHEBI:43474"/>
        <dbReference type="ChEBI" id="CHEBI:57305"/>
        <dbReference type="ChEBI" id="CHEBI:57925"/>
        <dbReference type="ChEBI" id="CHEBI:58173"/>
        <dbReference type="ChEBI" id="CHEBI:456216"/>
        <dbReference type="EC" id="6.3.2.3"/>
    </reaction>
</comment>
<comment type="catalytic activity">
    <reaction evidence="12 13">
        <text>L-cysteine + L-glutamate + ATP = gamma-L-glutamyl-L-cysteine + ADP + phosphate + H(+)</text>
        <dbReference type="Rhea" id="RHEA:13285"/>
        <dbReference type="ChEBI" id="CHEBI:15378"/>
        <dbReference type="ChEBI" id="CHEBI:29985"/>
        <dbReference type="ChEBI" id="CHEBI:30616"/>
        <dbReference type="ChEBI" id="CHEBI:35235"/>
        <dbReference type="ChEBI" id="CHEBI:43474"/>
        <dbReference type="ChEBI" id="CHEBI:58173"/>
        <dbReference type="ChEBI" id="CHEBI:456216"/>
        <dbReference type="EC" id="6.3.2.2"/>
    </reaction>
</comment>
<dbReference type="EC" id="6.3.2.3" evidence="13"/>
<evidence type="ECO:0000256" key="11">
    <source>
        <dbReference type="ARBA" id="ARBA00023268"/>
    </source>
</evidence>
<dbReference type="KEGG" id="auh:AWM75_07170"/>
<comment type="cofactor">
    <cofactor evidence="2">
        <name>Mg(2+)</name>
        <dbReference type="ChEBI" id="CHEBI:18420"/>
    </cofactor>
</comment>
<dbReference type="GO" id="GO:0004357">
    <property type="term" value="F:glutamate-cysteine ligase activity"/>
    <property type="evidence" value="ECO:0007669"/>
    <property type="project" value="UniProtKB-UniRule"/>
</dbReference>
<comment type="pathway">
    <text evidence="13">Sulfur metabolism; glutathione biosynthesis; glutathione from L-cysteine and L-glutamate: step 2/2.</text>
</comment>
<dbReference type="PANTHER" id="PTHR38761:SF1">
    <property type="entry name" value="GLUTAMATE--CYSTEINE LIGASE"/>
    <property type="match status" value="1"/>
</dbReference>
<accession>A0A0X8FM08</accession>
<keyword evidence="8 13" id="KW-0067">ATP-binding</keyword>
<dbReference type="GO" id="GO:0005829">
    <property type="term" value="C:cytosol"/>
    <property type="evidence" value="ECO:0007669"/>
    <property type="project" value="TreeGrafter"/>
</dbReference>
<dbReference type="GO" id="GO:0005524">
    <property type="term" value="F:ATP binding"/>
    <property type="evidence" value="ECO:0007669"/>
    <property type="project" value="UniProtKB-UniRule"/>
</dbReference>
<name>A0A0X8FM08_9LACT</name>
<comment type="pathway">
    <text evidence="3 13">Sulfur metabolism; glutathione biosynthesis; glutathione from L-cysteine and L-glutamate: step 1/2.</text>
</comment>
<keyword evidence="9" id="KW-0460">Magnesium</keyword>
<dbReference type="Pfam" id="PF04262">
    <property type="entry name" value="Glu_cys_ligase"/>
    <property type="match status" value="1"/>
</dbReference>
<dbReference type="InterPro" id="IPR011761">
    <property type="entry name" value="ATP-grasp"/>
</dbReference>
<comment type="cofactor">
    <cofactor evidence="1">
        <name>Mn(2+)</name>
        <dbReference type="ChEBI" id="CHEBI:29035"/>
    </cofactor>
</comment>
<evidence type="ECO:0000256" key="9">
    <source>
        <dbReference type="ARBA" id="ARBA00022842"/>
    </source>
</evidence>
<comment type="similarity">
    <text evidence="13">In the N-terminal section; belongs to the glutamate--cysteine ligase type 1 family. Type 2 subfamily.</text>
</comment>
<keyword evidence="10" id="KW-0464">Manganese</keyword>
<evidence type="ECO:0000256" key="12">
    <source>
        <dbReference type="ARBA" id="ARBA00048819"/>
    </source>
</evidence>
<evidence type="ECO:0000256" key="1">
    <source>
        <dbReference type="ARBA" id="ARBA00001936"/>
    </source>
</evidence>
<dbReference type="UniPathway" id="UPA00142">
    <property type="reaction ID" value="UER00209"/>
</dbReference>
<comment type="function">
    <text evidence="13">Synthesizes glutathione from L-glutamate and L-cysteine via gamma-L-glutamyl-L-cysteine.</text>
</comment>
<evidence type="ECO:0000256" key="5">
    <source>
        <dbReference type="ARBA" id="ARBA00022684"/>
    </source>
</evidence>
<dbReference type="SUPFAM" id="SSF56059">
    <property type="entry name" value="Glutathione synthetase ATP-binding domain-like"/>
    <property type="match status" value="1"/>
</dbReference>
<dbReference type="InterPro" id="IPR040657">
    <property type="entry name" value="GshAB_ATP-grasp"/>
</dbReference>
<dbReference type="InterPro" id="IPR006335">
    <property type="entry name" value="Glut_biosynth"/>
</dbReference>
<evidence type="ECO:0000313" key="15">
    <source>
        <dbReference type="Proteomes" id="UP000062260"/>
    </source>
</evidence>
<dbReference type="EMBL" id="CP014163">
    <property type="protein sequence ID" value="AMB99755.1"/>
    <property type="molecule type" value="Genomic_DNA"/>
</dbReference>
<organism evidence="14 15">
    <name type="scientific">Aerococcus urinaehominis</name>
    <dbReference type="NCBI Taxonomy" id="128944"/>
    <lineage>
        <taxon>Bacteria</taxon>
        <taxon>Bacillati</taxon>
        <taxon>Bacillota</taxon>
        <taxon>Bacilli</taxon>
        <taxon>Lactobacillales</taxon>
        <taxon>Aerococcaceae</taxon>
        <taxon>Aerococcus</taxon>
    </lineage>
</organism>
<proteinExistence type="inferred from homology"/>
<keyword evidence="5 13" id="KW-0317">Glutathione biosynthesis</keyword>
<reference evidence="15" key="2">
    <citation type="submission" date="2016-01" db="EMBL/GenBank/DDBJ databases">
        <title>Six Aerococcus type strain genome sequencing and assembly using PacBio and Illumina Hiseq.</title>
        <authorList>
            <person name="Carkaci D."/>
            <person name="Dargis R."/>
            <person name="Nielsen X.C."/>
            <person name="Skovgaard O."/>
            <person name="Fuursted K."/>
            <person name="Christensen J.J."/>
        </authorList>
    </citation>
    <scope>NUCLEOTIDE SEQUENCE [LARGE SCALE GENOMIC DNA]</scope>
    <source>
        <strain evidence="15">CCUG42038B</strain>
    </source>
</reference>
<evidence type="ECO:0000256" key="10">
    <source>
        <dbReference type="ARBA" id="ARBA00023211"/>
    </source>
</evidence>
<dbReference type="Proteomes" id="UP000062260">
    <property type="component" value="Chromosome"/>
</dbReference>
<dbReference type="AlphaFoldDB" id="A0A0X8FM08"/>
<evidence type="ECO:0000256" key="8">
    <source>
        <dbReference type="ARBA" id="ARBA00022840"/>
    </source>
</evidence>
<reference evidence="14 15" key="1">
    <citation type="journal article" date="2016" name="Genome Announc.">
        <title>Complete Genome Sequences of Aerococcus christensenii CCUG 28831T, Aerococcus sanguinicola CCUG 43001T, Aerococcus urinae CCUG 36881T, Aerococcus urinaeequi CCUG 28094T, Aerococcus urinaehominis CCUG 42038 BT, and Aerococcus viridans CCUG 4311T.</title>
        <authorList>
            <person name="Carkaci D."/>
            <person name="Dargis R."/>
            <person name="Nielsen X.C."/>
            <person name="Skovgaard O."/>
            <person name="Fuursted K."/>
            <person name="Christensen J.J."/>
        </authorList>
    </citation>
    <scope>NUCLEOTIDE SEQUENCE [LARGE SCALE GENOMIC DNA]</scope>
    <source>
        <strain evidence="14 15">CCUG42038B</strain>
    </source>
</reference>